<dbReference type="Proteomes" id="UP000288096">
    <property type="component" value="Unassembled WGS sequence"/>
</dbReference>
<sequence length="187" mass="21286">MSPLRNEDRRWLLQLARSVIVAKLDRERDVDVPDNAPAALKEKRGCFVTLHKKGRLRGCIGTIEPVQSLVAGVRENALNAAFQDPRFPGLEKKELAEISIEISVLTVPVLLEYEDIGDLKAKLRPGVHGVILSKGWQRSTFLPQVWEQLPDKELFLSHLCHKAGMKKECWKGEDIKIRVYEAEYFSE</sequence>
<dbReference type="SUPFAM" id="SSF143447">
    <property type="entry name" value="AMMECR1-like"/>
    <property type="match status" value="1"/>
</dbReference>
<dbReference type="Gene3D" id="3.30.700.20">
    <property type="entry name" value="Hypothetical protein ph0010, domain 1"/>
    <property type="match status" value="1"/>
</dbReference>
<proteinExistence type="predicted"/>
<reference evidence="3" key="1">
    <citation type="submission" date="2017-11" db="EMBL/GenBank/DDBJ databases">
        <authorList>
            <person name="Watanabe M."/>
            <person name="Kojima H."/>
        </authorList>
    </citation>
    <scope>NUCLEOTIDE SEQUENCE [LARGE SCALE GENOMIC DNA]</scope>
    <source>
        <strain evidence="3">Tokyo 01</strain>
    </source>
</reference>
<feature type="domain" description="AMMECR1" evidence="1">
    <location>
        <begin position="7"/>
        <end position="187"/>
    </location>
</feature>
<name>A0A401FQ61_9BACT</name>
<dbReference type="InterPro" id="IPR027623">
    <property type="entry name" value="AmmeMemoSam_A"/>
</dbReference>
<comment type="caution">
    <text evidence="2">The sequence shown here is derived from an EMBL/GenBank/DDBJ whole genome shotgun (WGS) entry which is preliminary data.</text>
</comment>
<evidence type="ECO:0000313" key="2">
    <source>
        <dbReference type="EMBL" id="GBC59111.1"/>
    </source>
</evidence>
<dbReference type="NCBIfam" id="TIGR00296">
    <property type="entry name" value="TIGR00296 family protein"/>
    <property type="match status" value="1"/>
</dbReference>
<dbReference type="Gene3D" id="3.30.1490.150">
    <property type="entry name" value="Hypothetical protein ph0010, domain 2"/>
    <property type="match status" value="1"/>
</dbReference>
<dbReference type="PANTHER" id="PTHR13016">
    <property type="entry name" value="AMMECR1 HOMOLOG"/>
    <property type="match status" value="1"/>
</dbReference>
<keyword evidence="3" id="KW-1185">Reference proteome</keyword>
<protein>
    <recommendedName>
        <fullName evidence="1">AMMECR1 domain-containing protein</fullName>
    </recommendedName>
</protein>
<dbReference type="PANTHER" id="PTHR13016:SF0">
    <property type="entry name" value="AMME SYNDROME CANDIDATE GENE 1 PROTEIN"/>
    <property type="match status" value="1"/>
</dbReference>
<organism evidence="2 3">
    <name type="scientific">Desulfonema ishimotonii</name>
    <dbReference type="NCBI Taxonomy" id="45657"/>
    <lineage>
        <taxon>Bacteria</taxon>
        <taxon>Pseudomonadati</taxon>
        <taxon>Thermodesulfobacteriota</taxon>
        <taxon>Desulfobacteria</taxon>
        <taxon>Desulfobacterales</taxon>
        <taxon>Desulfococcaceae</taxon>
        <taxon>Desulfonema</taxon>
    </lineage>
</organism>
<dbReference type="EMBL" id="BEXT01000001">
    <property type="protein sequence ID" value="GBC59111.1"/>
    <property type="molecule type" value="Genomic_DNA"/>
</dbReference>
<reference evidence="3" key="2">
    <citation type="submission" date="2019-01" db="EMBL/GenBank/DDBJ databases">
        <title>Genome sequence of Desulfonema ishimotonii strain Tokyo 01.</title>
        <authorList>
            <person name="Fukui M."/>
        </authorList>
    </citation>
    <scope>NUCLEOTIDE SEQUENCE [LARGE SCALE GENOMIC DNA]</scope>
    <source>
        <strain evidence="3">Tokyo 01</strain>
    </source>
</reference>
<accession>A0A401FQ61</accession>
<dbReference type="InterPro" id="IPR036071">
    <property type="entry name" value="AMMECR1_dom_sf"/>
</dbReference>
<dbReference type="AlphaFoldDB" id="A0A401FQ61"/>
<evidence type="ECO:0000313" key="3">
    <source>
        <dbReference type="Proteomes" id="UP000288096"/>
    </source>
</evidence>
<dbReference type="InterPro" id="IPR027485">
    <property type="entry name" value="AMMECR1_N"/>
</dbReference>
<gene>
    <name evidence="2" type="ORF">DENIS_0042</name>
</gene>
<dbReference type="NCBIfam" id="TIGR04335">
    <property type="entry name" value="AmmeMemoSam_A"/>
    <property type="match status" value="1"/>
</dbReference>
<evidence type="ECO:0000259" key="1">
    <source>
        <dbReference type="PROSITE" id="PS51112"/>
    </source>
</evidence>
<dbReference type="Pfam" id="PF01871">
    <property type="entry name" value="AMMECR1"/>
    <property type="match status" value="1"/>
</dbReference>
<dbReference type="InterPro" id="IPR023473">
    <property type="entry name" value="AMMECR1"/>
</dbReference>
<dbReference type="InterPro" id="IPR002733">
    <property type="entry name" value="AMMECR1_domain"/>
</dbReference>
<dbReference type="OrthoDB" id="9782820at2"/>
<dbReference type="PROSITE" id="PS51112">
    <property type="entry name" value="AMMECR1"/>
    <property type="match status" value="1"/>
</dbReference>